<dbReference type="OrthoDB" id="3940153at2759"/>
<feature type="compositionally biased region" description="Basic residues" evidence="2">
    <location>
        <begin position="113"/>
        <end position="122"/>
    </location>
</feature>
<name>A0A8K0VS92_9PLEO</name>
<evidence type="ECO:0000313" key="5">
    <source>
        <dbReference type="Proteomes" id="UP000813461"/>
    </source>
</evidence>
<feature type="domain" description="C2H2-type" evidence="3">
    <location>
        <begin position="80"/>
        <end position="105"/>
    </location>
</feature>
<evidence type="ECO:0000256" key="2">
    <source>
        <dbReference type="SAM" id="MobiDB-lite"/>
    </source>
</evidence>
<feature type="compositionally biased region" description="Basic and acidic residues" evidence="2">
    <location>
        <begin position="96"/>
        <end position="108"/>
    </location>
</feature>
<dbReference type="PROSITE" id="PS50157">
    <property type="entry name" value="ZINC_FINGER_C2H2_2"/>
    <property type="match status" value="1"/>
</dbReference>
<dbReference type="SMART" id="SM00355">
    <property type="entry name" value="ZnF_C2H2"/>
    <property type="match status" value="2"/>
</dbReference>
<dbReference type="Gene3D" id="3.30.160.60">
    <property type="entry name" value="Classic Zinc Finger"/>
    <property type="match status" value="1"/>
</dbReference>
<sequence length="122" mass="13665">MPLPYTDQGSLGYNDSLPRAAPSGPASPSPRPSDNNSHRLPCPICVNKAPFTGVYAHRNLNRHMESMHAPCASADGVKHIRCSFQECDKTFRREDARLVHERRSHPELNRPPPSKRKRSGEL</sequence>
<dbReference type="PROSITE" id="PS00028">
    <property type="entry name" value="ZINC_FINGER_C2H2_1"/>
    <property type="match status" value="1"/>
</dbReference>
<protein>
    <recommendedName>
        <fullName evidence="3">C2H2-type domain-containing protein</fullName>
    </recommendedName>
</protein>
<reference evidence="4" key="1">
    <citation type="journal article" date="2021" name="Nat. Commun.">
        <title>Genetic determinants of endophytism in the Arabidopsis root mycobiome.</title>
        <authorList>
            <person name="Mesny F."/>
            <person name="Miyauchi S."/>
            <person name="Thiergart T."/>
            <person name="Pickel B."/>
            <person name="Atanasova L."/>
            <person name="Karlsson M."/>
            <person name="Huettel B."/>
            <person name="Barry K.W."/>
            <person name="Haridas S."/>
            <person name="Chen C."/>
            <person name="Bauer D."/>
            <person name="Andreopoulos W."/>
            <person name="Pangilinan J."/>
            <person name="LaButti K."/>
            <person name="Riley R."/>
            <person name="Lipzen A."/>
            <person name="Clum A."/>
            <person name="Drula E."/>
            <person name="Henrissat B."/>
            <person name="Kohler A."/>
            <person name="Grigoriev I.V."/>
            <person name="Martin F.M."/>
            <person name="Hacquard S."/>
        </authorList>
    </citation>
    <scope>NUCLEOTIDE SEQUENCE</scope>
    <source>
        <strain evidence="4">MPI-SDFR-AT-0120</strain>
    </source>
</reference>
<organism evidence="4 5">
    <name type="scientific">Paraphoma chrysanthemicola</name>
    <dbReference type="NCBI Taxonomy" id="798071"/>
    <lineage>
        <taxon>Eukaryota</taxon>
        <taxon>Fungi</taxon>
        <taxon>Dikarya</taxon>
        <taxon>Ascomycota</taxon>
        <taxon>Pezizomycotina</taxon>
        <taxon>Dothideomycetes</taxon>
        <taxon>Pleosporomycetidae</taxon>
        <taxon>Pleosporales</taxon>
        <taxon>Pleosporineae</taxon>
        <taxon>Phaeosphaeriaceae</taxon>
        <taxon>Paraphoma</taxon>
    </lineage>
</organism>
<keyword evidence="1" id="KW-0479">Metal-binding</keyword>
<keyword evidence="5" id="KW-1185">Reference proteome</keyword>
<evidence type="ECO:0000313" key="4">
    <source>
        <dbReference type="EMBL" id="KAH7068472.1"/>
    </source>
</evidence>
<dbReference type="EMBL" id="JAGMVJ010000032">
    <property type="protein sequence ID" value="KAH7068472.1"/>
    <property type="molecule type" value="Genomic_DNA"/>
</dbReference>
<dbReference type="GO" id="GO:0008270">
    <property type="term" value="F:zinc ion binding"/>
    <property type="evidence" value="ECO:0007669"/>
    <property type="project" value="UniProtKB-KW"/>
</dbReference>
<evidence type="ECO:0000256" key="1">
    <source>
        <dbReference type="PROSITE-ProRule" id="PRU00042"/>
    </source>
</evidence>
<accession>A0A8K0VS92</accession>
<dbReference type="InterPro" id="IPR013087">
    <property type="entry name" value="Znf_C2H2_type"/>
</dbReference>
<dbReference type="AlphaFoldDB" id="A0A8K0VS92"/>
<feature type="region of interest" description="Disordered" evidence="2">
    <location>
        <begin position="96"/>
        <end position="122"/>
    </location>
</feature>
<dbReference type="Proteomes" id="UP000813461">
    <property type="component" value="Unassembled WGS sequence"/>
</dbReference>
<keyword evidence="1" id="KW-0862">Zinc</keyword>
<comment type="caution">
    <text evidence="4">The sequence shown here is derived from an EMBL/GenBank/DDBJ whole genome shotgun (WGS) entry which is preliminary data.</text>
</comment>
<proteinExistence type="predicted"/>
<gene>
    <name evidence="4" type="ORF">FB567DRAFT_249600</name>
</gene>
<evidence type="ECO:0000259" key="3">
    <source>
        <dbReference type="PROSITE" id="PS50157"/>
    </source>
</evidence>
<feature type="region of interest" description="Disordered" evidence="2">
    <location>
        <begin position="1"/>
        <end position="40"/>
    </location>
</feature>
<keyword evidence="1" id="KW-0863">Zinc-finger</keyword>